<evidence type="ECO:0000259" key="6">
    <source>
        <dbReference type="Pfam" id="PF08281"/>
    </source>
</evidence>
<comment type="caution">
    <text evidence="7">The sequence shown here is derived from an EMBL/GenBank/DDBJ whole genome shotgun (WGS) entry which is preliminary data.</text>
</comment>
<keyword evidence="4" id="KW-0804">Transcription</keyword>
<evidence type="ECO:0000256" key="2">
    <source>
        <dbReference type="ARBA" id="ARBA00023015"/>
    </source>
</evidence>
<dbReference type="Proteomes" id="UP001589774">
    <property type="component" value="Unassembled WGS sequence"/>
</dbReference>
<dbReference type="NCBIfam" id="TIGR02985">
    <property type="entry name" value="Sig70_bacteroi1"/>
    <property type="match status" value="1"/>
</dbReference>
<organism evidence="7 8">
    <name type="scientific">Olivibacter oleidegradans</name>
    <dbReference type="NCBI Taxonomy" id="760123"/>
    <lineage>
        <taxon>Bacteria</taxon>
        <taxon>Pseudomonadati</taxon>
        <taxon>Bacteroidota</taxon>
        <taxon>Sphingobacteriia</taxon>
        <taxon>Sphingobacteriales</taxon>
        <taxon>Sphingobacteriaceae</taxon>
        <taxon>Olivibacter</taxon>
    </lineage>
</organism>
<dbReference type="PANTHER" id="PTHR43133:SF46">
    <property type="entry name" value="RNA POLYMERASE SIGMA-70 FACTOR ECF SUBFAMILY"/>
    <property type="match status" value="1"/>
</dbReference>
<evidence type="ECO:0000256" key="3">
    <source>
        <dbReference type="ARBA" id="ARBA00023082"/>
    </source>
</evidence>
<protein>
    <submittedName>
        <fullName evidence="7">RNA polymerase sigma-70 factor</fullName>
    </submittedName>
</protein>
<evidence type="ECO:0000256" key="4">
    <source>
        <dbReference type="ARBA" id="ARBA00023163"/>
    </source>
</evidence>
<dbReference type="InterPro" id="IPR007627">
    <property type="entry name" value="RNA_pol_sigma70_r2"/>
</dbReference>
<dbReference type="Gene3D" id="1.10.1740.10">
    <property type="match status" value="1"/>
</dbReference>
<name>A0ABV6HR79_9SPHI</name>
<accession>A0ABV6HR79</accession>
<dbReference type="SUPFAM" id="SSF88659">
    <property type="entry name" value="Sigma3 and sigma4 domains of RNA polymerase sigma factors"/>
    <property type="match status" value="1"/>
</dbReference>
<keyword evidence="2" id="KW-0805">Transcription regulation</keyword>
<gene>
    <name evidence="7" type="ORF">ACFFI0_23945</name>
</gene>
<dbReference type="InterPro" id="IPR013324">
    <property type="entry name" value="RNA_pol_sigma_r3/r4-like"/>
</dbReference>
<dbReference type="InterPro" id="IPR000792">
    <property type="entry name" value="Tscrpt_reg_LuxR_C"/>
</dbReference>
<comment type="similarity">
    <text evidence="1">Belongs to the sigma-70 factor family. ECF subfamily.</text>
</comment>
<dbReference type="InterPro" id="IPR014284">
    <property type="entry name" value="RNA_pol_sigma-70_dom"/>
</dbReference>
<dbReference type="InterPro" id="IPR036388">
    <property type="entry name" value="WH-like_DNA-bd_sf"/>
</dbReference>
<reference evidence="7 8" key="1">
    <citation type="submission" date="2024-09" db="EMBL/GenBank/DDBJ databases">
        <authorList>
            <person name="Sun Q."/>
            <person name="Mori K."/>
        </authorList>
    </citation>
    <scope>NUCLEOTIDE SEQUENCE [LARGE SCALE GENOMIC DNA]</scope>
    <source>
        <strain evidence="7 8">CCM 7765</strain>
    </source>
</reference>
<dbReference type="NCBIfam" id="TIGR02937">
    <property type="entry name" value="sigma70-ECF"/>
    <property type="match status" value="1"/>
</dbReference>
<dbReference type="InterPro" id="IPR039425">
    <property type="entry name" value="RNA_pol_sigma-70-like"/>
</dbReference>
<evidence type="ECO:0000259" key="5">
    <source>
        <dbReference type="Pfam" id="PF04542"/>
    </source>
</evidence>
<dbReference type="PANTHER" id="PTHR43133">
    <property type="entry name" value="RNA POLYMERASE ECF-TYPE SIGMA FACTO"/>
    <property type="match status" value="1"/>
</dbReference>
<feature type="domain" description="RNA polymerase sigma factor 70 region 4 type 2" evidence="6">
    <location>
        <begin position="130"/>
        <end position="173"/>
    </location>
</feature>
<dbReference type="Pfam" id="PF08281">
    <property type="entry name" value="Sigma70_r4_2"/>
    <property type="match status" value="1"/>
</dbReference>
<dbReference type="EMBL" id="JBHLWO010000005">
    <property type="protein sequence ID" value="MFC0321391.1"/>
    <property type="molecule type" value="Genomic_DNA"/>
</dbReference>
<evidence type="ECO:0000256" key="1">
    <source>
        <dbReference type="ARBA" id="ARBA00010641"/>
    </source>
</evidence>
<dbReference type="Gene3D" id="1.10.10.10">
    <property type="entry name" value="Winged helix-like DNA-binding domain superfamily/Winged helix DNA-binding domain"/>
    <property type="match status" value="1"/>
</dbReference>
<dbReference type="InterPro" id="IPR013325">
    <property type="entry name" value="RNA_pol_sigma_r2"/>
</dbReference>
<dbReference type="InterPro" id="IPR013249">
    <property type="entry name" value="RNA_pol_sigma70_r4_t2"/>
</dbReference>
<dbReference type="RefSeq" id="WP_013663773.1">
    <property type="nucleotide sequence ID" value="NZ_JBHLWO010000005.1"/>
</dbReference>
<dbReference type="SUPFAM" id="SSF88946">
    <property type="entry name" value="Sigma2 domain of RNA polymerase sigma factors"/>
    <property type="match status" value="1"/>
</dbReference>
<proteinExistence type="inferred from homology"/>
<dbReference type="PRINTS" id="PR00038">
    <property type="entry name" value="HTHLUXR"/>
</dbReference>
<feature type="domain" description="RNA polymerase sigma-70 region 2" evidence="5">
    <location>
        <begin position="29"/>
        <end position="90"/>
    </location>
</feature>
<dbReference type="Pfam" id="PF04542">
    <property type="entry name" value="Sigma70_r2"/>
    <property type="match status" value="1"/>
</dbReference>
<evidence type="ECO:0000313" key="8">
    <source>
        <dbReference type="Proteomes" id="UP001589774"/>
    </source>
</evidence>
<evidence type="ECO:0000313" key="7">
    <source>
        <dbReference type="EMBL" id="MFC0321391.1"/>
    </source>
</evidence>
<keyword evidence="8" id="KW-1185">Reference proteome</keyword>
<keyword evidence="3" id="KW-0731">Sigma factor</keyword>
<sequence length="188" mass="22404">MKPIYKNLSDIDLVTRLTNNDQEAFTEVYNRYWKKLLTVASNKVERFEDAEEIVQDIFVNLWNRRQELEIHTSLSNYLAVSVKYRVIKMLDKYFNKQHYINSLVSSSFVDNSTQEWLQFNELFSQLNLYVRDLPEKCRLVFKLSRDHGYSQKQIAEELKISEKTVEAHMGKAIRVLRAKLSHFIFTLL</sequence>
<dbReference type="InterPro" id="IPR014327">
    <property type="entry name" value="RNA_pol_sigma70_bacteroid"/>
</dbReference>